<evidence type="ECO:0000313" key="3">
    <source>
        <dbReference type="Proteomes" id="UP000008138"/>
    </source>
</evidence>
<accession>F2L476</accession>
<keyword evidence="1" id="KW-0472">Membrane</keyword>
<keyword evidence="1" id="KW-1133">Transmembrane helix</keyword>
<evidence type="ECO:0000256" key="1">
    <source>
        <dbReference type="SAM" id="Phobius"/>
    </source>
</evidence>
<protein>
    <submittedName>
        <fullName evidence="2">Uncharacterized protein</fullName>
    </submittedName>
</protein>
<evidence type="ECO:0000313" key="2">
    <source>
        <dbReference type="EMBL" id="AEA12132.1"/>
    </source>
</evidence>
<proteinExistence type="predicted"/>
<sequence>MYSMRGVQITTTLIAIATLAVAATVAITLMVVGVTSADLPSATASVTEQNGVVVASIAVLRGALYGVALMYRAPDGSMWYARPIYCLGVQTRTTATSALLGKPLYAGQGITCAFQMWYPAAGDYAFDLLGFGGRSAVSIARGFVTAARANGYSGQLPAGNLYGVGQTPSIGLTRNGYNFTSISTYWPGRGYLAVEVKWGYTNSTCVADGLYVSLFVPQSARSLVAPSDEGLGVLPFGGADYVPAGGPLQLFVQLNPYDYGREDGSFEFAVMNSSGGRGVVRPAGFNGLKSWPTEIWTTYLLYNSSSNTLFVEWTAPGAFSEAYTYNLTSYGFARPPAGNYAVVIGVANGGCTADWRVYDYAIASGG</sequence>
<dbReference type="EMBL" id="CP002590">
    <property type="protein sequence ID" value="AEA12132.1"/>
    <property type="molecule type" value="Genomic_DNA"/>
</dbReference>
<name>F2L476_THEU7</name>
<dbReference type="HOGENOM" id="CLU_755715_0_0_2"/>
<organism evidence="2 3">
    <name type="scientific">Thermoproteus uzoniensis (strain 768-20)</name>
    <dbReference type="NCBI Taxonomy" id="999630"/>
    <lineage>
        <taxon>Archaea</taxon>
        <taxon>Thermoproteota</taxon>
        <taxon>Thermoprotei</taxon>
        <taxon>Thermoproteales</taxon>
        <taxon>Thermoproteaceae</taxon>
        <taxon>Thermoproteus</taxon>
    </lineage>
</organism>
<dbReference type="KEGG" id="tuz:TUZN_0640"/>
<dbReference type="eggNOG" id="arCOG05612">
    <property type="taxonomic scope" value="Archaea"/>
</dbReference>
<dbReference type="AlphaFoldDB" id="F2L476"/>
<dbReference type="Proteomes" id="UP000008138">
    <property type="component" value="Chromosome"/>
</dbReference>
<reference evidence="2 3" key="1">
    <citation type="journal article" date="2011" name="J. Bacteriol.">
        <title>Complete genome sequence of the thermoacidophilic crenarchaeon Thermoproteus uzoniensis 768-20.</title>
        <authorList>
            <person name="Mardanov A.V."/>
            <person name="Gumerov V.M."/>
            <person name="Beletsky A.V."/>
            <person name="Prokofeva M.I."/>
            <person name="Bonch-Osmolovskaya E.A."/>
            <person name="Ravin N.V."/>
            <person name="Skryabin K.G."/>
        </authorList>
    </citation>
    <scope>NUCLEOTIDE SEQUENCE [LARGE SCALE GENOMIC DNA]</scope>
    <source>
        <strain evidence="2 3">768-20</strain>
    </source>
</reference>
<feature type="transmembrane region" description="Helical" evidence="1">
    <location>
        <begin position="12"/>
        <end position="32"/>
    </location>
</feature>
<reference key="2">
    <citation type="submission" date="2011-03" db="EMBL/GenBank/DDBJ databases">
        <title>Complete genome sequence of the thermoacidophilic crenarchaeon Thermoproteus uzoniensis 768-20.</title>
        <authorList>
            <person name="Mardanov A.V."/>
            <person name="Gumerov V.M."/>
            <person name="Beletsky A.V."/>
            <person name="Prokofeva M.I."/>
            <person name="Bonch-Osmolovskaya E.A."/>
            <person name="Ravin N.V."/>
            <person name="Skryabin K.G."/>
        </authorList>
    </citation>
    <scope>NUCLEOTIDE SEQUENCE</scope>
    <source>
        <strain>768-20</strain>
    </source>
</reference>
<keyword evidence="1" id="KW-0812">Transmembrane</keyword>
<dbReference type="STRING" id="999630.TUZN_0640"/>
<gene>
    <name evidence="2" type="ordered locus">TUZN_0640</name>
</gene>
<keyword evidence="3" id="KW-1185">Reference proteome</keyword>
<feature type="transmembrane region" description="Helical" evidence="1">
    <location>
        <begin position="52"/>
        <end position="71"/>
    </location>
</feature>